<evidence type="ECO:0000256" key="2">
    <source>
        <dbReference type="ARBA" id="ARBA00022729"/>
    </source>
</evidence>
<evidence type="ECO:0000256" key="3">
    <source>
        <dbReference type="ARBA" id="ARBA00022970"/>
    </source>
</evidence>
<organism evidence="6 7">
    <name type="scientific">Belnapia mucosa</name>
    <dbReference type="NCBI Taxonomy" id="2804532"/>
    <lineage>
        <taxon>Bacteria</taxon>
        <taxon>Pseudomonadati</taxon>
        <taxon>Pseudomonadota</taxon>
        <taxon>Alphaproteobacteria</taxon>
        <taxon>Acetobacterales</taxon>
        <taxon>Roseomonadaceae</taxon>
        <taxon>Belnapia</taxon>
    </lineage>
</organism>
<feature type="domain" description="Leucine-binding protein" evidence="5">
    <location>
        <begin position="54"/>
        <end position="331"/>
    </location>
</feature>
<evidence type="ECO:0000313" key="6">
    <source>
        <dbReference type="EMBL" id="MBL6458466.1"/>
    </source>
</evidence>
<dbReference type="PANTHER" id="PTHR30483">
    <property type="entry name" value="LEUCINE-SPECIFIC-BINDING PROTEIN"/>
    <property type="match status" value="1"/>
</dbReference>
<evidence type="ECO:0000256" key="4">
    <source>
        <dbReference type="SAM" id="SignalP"/>
    </source>
</evidence>
<keyword evidence="3" id="KW-0029">Amino-acid transport</keyword>
<dbReference type="Proteomes" id="UP000606490">
    <property type="component" value="Unassembled WGS sequence"/>
</dbReference>
<evidence type="ECO:0000313" key="7">
    <source>
        <dbReference type="Proteomes" id="UP000606490"/>
    </source>
</evidence>
<dbReference type="EMBL" id="JAEUXJ010000015">
    <property type="protein sequence ID" value="MBL6458466.1"/>
    <property type="molecule type" value="Genomic_DNA"/>
</dbReference>
<comment type="caution">
    <text evidence="6">The sequence shown here is derived from an EMBL/GenBank/DDBJ whole genome shotgun (WGS) entry which is preliminary data.</text>
</comment>
<reference evidence="6 7" key="1">
    <citation type="submission" date="2021-01" db="EMBL/GenBank/DDBJ databases">
        <title>Belnapia mucosa sp. nov. and Belnapia arida sp. nov., isolated from the Tabernas Desert (Almeria, Spain).</title>
        <authorList>
            <person name="Molina-Menor E."/>
            <person name="Vidal-Verdu A."/>
            <person name="Calonge A."/>
            <person name="Satari L."/>
            <person name="Pereto Magraner J."/>
            <person name="Porcar Miralles M."/>
        </authorList>
    </citation>
    <scope>NUCLEOTIDE SEQUENCE [LARGE SCALE GENOMIC DNA]</scope>
    <source>
        <strain evidence="6 7">T6</strain>
    </source>
</reference>
<dbReference type="RefSeq" id="WP_202828208.1">
    <property type="nucleotide sequence ID" value="NZ_JAEUXJ010000015.1"/>
</dbReference>
<feature type="signal peptide" evidence="4">
    <location>
        <begin position="1"/>
        <end position="26"/>
    </location>
</feature>
<feature type="chain" id="PRO_5045126851" evidence="4">
    <location>
        <begin position="27"/>
        <end position="381"/>
    </location>
</feature>
<keyword evidence="2 4" id="KW-0732">Signal</keyword>
<protein>
    <submittedName>
        <fullName evidence="6">Penicillin-binding protein activator</fullName>
    </submittedName>
</protein>
<dbReference type="InterPro" id="IPR028082">
    <property type="entry name" value="Peripla_BP_I"/>
</dbReference>
<dbReference type="Gene3D" id="3.40.50.2300">
    <property type="match status" value="2"/>
</dbReference>
<dbReference type="InterPro" id="IPR028081">
    <property type="entry name" value="Leu-bd"/>
</dbReference>
<dbReference type="CDD" id="cd06339">
    <property type="entry name" value="PBP1_YraM_LppC_lipoprotein-like"/>
    <property type="match status" value="1"/>
</dbReference>
<accession>A0ABS1VBE8</accession>
<sequence length="381" mass="38367">MPVPSRHSPLRHWLRLALLLAPAACAPQAPPAYTGLPYQVPSYQAPLPEVPRTRVGLLLPLSGTNRPLGQAMLNAAQLALFDQADPAIEFVPRDTGSTPGGAAQAAQSALGEGARALAGPLTLTETAAAAGPARAARAPMMAFTTDAAQAGGGVWVIGSTPGEQAERVVTAAANAGARRIGLLATDDEFGRRLAAALRGRVSALGLPAPIIQLQPRLGDSGAAANALAAQAGPEGLDAVLLGLGGDRARLAANALATALPSKPRLLGTTLWANDPAVATEPALAGAWFPGPDPATRAGFDQRYQAAFGDRPPRLAGVAYDAAALASRAARSGMAPVGEAMLGADGPIRLAPEGLAQHGLALFALDGSGEPRLVEPAPVPGS</sequence>
<evidence type="ECO:0000259" key="5">
    <source>
        <dbReference type="Pfam" id="PF13458"/>
    </source>
</evidence>
<name>A0ABS1VBE8_9PROT</name>
<dbReference type="PANTHER" id="PTHR30483:SF6">
    <property type="entry name" value="PERIPLASMIC BINDING PROTEIN OF ABC TRANSPORTER FOR NATURAL AMINO ACIDS"/>
    <property type="match status" value="1"/>
</dbReference>
<keyword evidence="3" id="KW-0813">Transport</keyword>
<proteinExistence type="inferred from homology"/>
<keyword evidence="7" id="KW-1185">Reference proteome</keyword>
<dbReference type="SUPFAM" id="SSF53822">
    <property type="entry name" value="Periplasmic binding protein-like I"/>
    <property type="match status" value="1"/>
</dbReference>
<dbReference type="Pfam" id="PF13458">
    <property type="entry name" value="Peripla_BP_6"/>
    <property type="match status" value="1"/>
</dbReference>
<gene>
    <name evidence="6" type="ORF">JMJ55_24315</name>
</gene>
<evidence type="ECO:0000256" key="1">
    <source>
        <dbReference type="ARBA" id="ARBA00010062"/>
    </source>
</evidence>
<dbReference type="InterPro" id="IPR051010">
    <property type="entry name" value="BCAA_transport"/>
</dbReference>
<comment type="similarity">
    <text evidence="1">Belongs to the leucine-binding protein family.</text>
</comment>